<evidence type="ECO:0000259" key="14">
    <source>
        <dbReference type="SMART" id="SM00849"/>
    </source>
</evidence>
<dbReference type="Proteomes" id="UP001297581">
    <property type="component" value="Unassembled WGS sequence"/>
</dbReference>
<keyword evidence="11" id="KW-0862">Zinc</keyword>
<dbReference type="GO" id="GO:0008270">
    <property type="term" value="F:zinc ion binding"/>
    <property type="evidence" value="ECO:0007669"/>
    <property type="project" value="InterPro"/>
</dbReference>
<dbReference type="RefSeq" id="WP_240592240.1">
    <property type="nucleotide sequence ID" value="NZ_JAKUDL010000008.1"/>
</dbReference>
<dbReference type="GO" id="GO:0046677">
    <property type="term" value="P:response to antibiotic"/>
    <property type="evidence" value="ECO:0007669"/>
    <property type="project" value="UniProtKB-KW"/>
</dbReference>
<sequence>MNKSPRLHTLWLPSMLALSFLSQAADDDRFAKVDIKSTHLNASAWLFEGAGGNIGVSSGDDGILIIDDQFAPLADKITAALATTPGAKTSAMPRYIINTHYHGDHTGGNGHFGLQGTIMAHDNVLKRLQSDDKTAAAALPVITYEQGINIRFNGDTLKVVHLGPGHTDGDSVVFWQNANVVHMGDLFFKDRFPYIDLDAGGSVIGYRDNVAAVLAMIDDKTQVIPGHGELASKTDLLRFKHMLDASINWAKAAKEQGKTLEQMTADGIPNYDSWSWQFIDEKKWIATLHKGLAH</sequence>
<evidence type="ECO:0000256" key="12">
    <source>
        <dbReference type="ARBA" id="ARBA00023251"/>
    </source>
</evidence>
<dbReference type="Pfam" id="PF00753">
    <property type="entry name" value="Lactamase_B"/>
    <property type="match status" value="1"/>
</dbReference>
<dbReference type="PANTHER" id="PTHR42951:SF4">
    <property type="entry name" value="ACYL-COENZYME A THIOESTERASE MBLAC2"/>
    <property type="match status" value="1"/>
</dbReference>
<dbReference type="AlphaFoldDB" id="A0AAJ1BK68"/>
<dbReference type="CDD" id="cd16282">
    <property type="entry name" value="metallo-hydrolase-like_MBL-fold"/>
    <property type="match status" value="1"/>
</dbReference>
<evidence type="ECO:0000256" key="8">
    <source>
        <dbReference type="ARBA" id="ARBA00022729"/>
    </source>
</evidence>
<reference evidence="15 16" key="1">
    <citation type="submission" date="2022-02" db="EMBL/GenBank/DDBJ databases">
        <title>The genome sequence of Shewanella sp. 3B26.</title>
        <authorList>
            <person name="Du J."/>
        </authorList>
    </citation>
    <scope>NUCLEOTIDE SEQUENCE [LARGE SCALE GENOMIC DNA]</scope>
    <source>
        <strain evidence="15 16">3B26</strain>
    </source>
</reference>
<dbReference type="InterPro" id="IPR001018">
    <property type="entry name" value="Beta-lactamase_class-B_CS"/>
</dbReference>
<dbReference type="InterPro" id="IPR050855">
    <property type="entry name" value="NDM-1-like"/>
</dbReference>
<evidence type="ECO:0000256" key="1">
    <source>
        <dbReference type="ARBA" id="ARBA00001526"/>
    </source>
</evidence>
<accession>A0AAJ1BK68</accession>
<evidence type="ECO:0000256" key="5">
    <source>
        <dbReference type="ARBA" id="ARBA00011245"/>
    </source>
</evidence>
<keyword evidence="10" id="KW-0378">Hydrolase</keyword>
<protein>
    <recommendedName>
        <fullName evidence="6">beta-lactamase</fullName>
        <ecNumber evidence="6">3.5.2.6</ecNumber>
    </recommendedName>
</protein>
<dbReference type="GO" id="GO:0008800">
    <property type="term" value="F:beta-lactamase activity"/>
    <property type="evidence" value="ECO:0007669"/>
    <property type="project" value="UniProtKB-EC"/>
</dbReference>
<evidence type="ECO:0000256" key="9">
    <source>
        <dbReference type="ARBA" id="ARBA00022764"/>
    </source>
</evidence>
<dbReference type="Gene3D" id="3.60.15.10">
    <property type="entry name" value="Ribonuclease Z/Hydroxyacylglutathione hydrolase-like"/>
    <property type="match status" value="1"/>
</dbReference>
<evidence type="ECO:0000313" key="16">
    <source>
        <dbReference type="Proteomes" id="UP001297581"/>
    </source>
</evidence>
<dbReference type="GO" id="GO:0042597">
    <property type="term" value="C:periplasmic space"/>
    <property type="evidence" value="ECO:0007669"/>
    <property type="project" value="UniProtKB-SubCell"/>
</dbReference>
<dbReference type="SMART" id="SM00849">
    <property type="entry name" value="Lactamase_B"/>
    <property type="match status" value="1"/>
</dbReference>
<evidence type="ECO:0000256" key="6">
    <source>
        <dbReference type="ARBA" id="ARBA00012865"/>
    </source>
</evidence>
<comment type="subunit">
    <text evidence="5">Monomer.</text>
</comment>
<feature type="domain" description="Metallo-beta-lactamase" evidence="14">
    <location>
        <begin position="51"/>
        <end position="227"/>
    </location>
</feature>
<gene>
    <name evidence="15" type="ORF">MJ923_17750</name>
</gene>
<keyword evidence="9" id="KW-0574">Periplasm</keyword>
<evidence type="ECO:0000256" key="11">
    <source>
        <dbReference type="ARBA" id="ARBA00022833"/>
    </source>
</evidence>
<evidence type="ECO:0000256" key="4">
    <source>
        <dbReference type="ARBA" id="ARBA00005250"/>
    </source>
</evidence>
<organism evidence="15 16">
    <name type="scientific">Shewanella zhuhaiensis</name>
    <dbReference type="NCBI Taxonomy" id="2919576"/>
    <lineage>
        <taxon>Bacteria</taxon>
        <taxon>Pseudomonadati</taxon>
        <taxon>Pseudomonadota</taxon>
        <taxon>Gammaproteobacteria</taxon>
        <taxon>Alteromonadales</taxon>
        <taxon>Shewanellaceae</taxon>
        <taxon>Shewanella</taxon>
    </lineage>
</organism>
<evidence type="ECO:0000256" key="13">
    <source>
        <dbReference type="SAM" id="SignalP"/>
    </source>
</evidence>
<dbReference type="InterPro" id="IPR036866">
    <property type="entry name" value="RibonucZ/Hydroxyglut_hydro"/>
</dbReference>
<dbReference type="PANTHER" id="PTHR42951">
    <property type="entry name" value="METALLO-BETA-LACTAMASE DOMAIN-CONTAINING"/>
    <property type="match status" value="1"/>
</dbReference>
<dbReference type="SUPFAM" id="SSF56281">
    <property type="entry name" value="Metallo-hydrolase/oxidoreductase"/>
    <property type="match status" value="1"/>
</dbReference>
<keyword evidence="8 13" id="KW-0732">Signal</keyword>
<dbReference type="InterPro" id="IPR001279">
    <property type="entry name" value="Metallo-B-lactamas"/>
</dbReference>
<dbReference type="EMBL" id="JAKUDL010000008">
    <property type="protein sequence ID" value="MCH4296157.1"/>
    <property type="molecule type" value="Genomic_DNA"/>
</dbReference>
<evidence type="ECO:0000256" key="7">
    <source>
        <dbReference type="ARBA" id="ARBA00022723"/>
    </source>
</evidence>
<evidence type="ECO:0000256" key="3">
    <source>
        <dbReference type="ARBA" id="ARBA00004418"/>
    </source>
</evidence>
<comment type="cofactor">
    <cofactor evidence="2">
        <name>Zn(2+)</name>
        <dbReference type="ChEBI" id="CHEBI:29105"/>
    </cofactor>
</comment>
<evidence type="ECO:0000313" key="15">
    <source>
        <dbReference type="EMBL" id="MCH4296157.1"/>
    </source>
</evidence>
<name>A0AAJ1BK68_9GAMM</name>
<feature type="signal peptide" evidence="13">
    <location>
        <begin position="1"/>
        <end position="24"/>
    </location>
</feature>
<keyword evidence="12" id="KW-0046">Antibiotic resistance</keyword>
<dbReference type="GO" id="GO:0017001">
    <property type="term" value="P:antibiotic catabolic process"/>
    <property type="evidence" value="ECO:0007669"/>
    <property type="project" value="InterPro"/>
</dbReference>
<comment type="catalytic activity">
    <reaction evidence="1">
        <text>a beta-lactam + H2O = a substituted beta-amino acid</text>
        <dbReference type="Rhea" id="RHEA:20401"/>
        <dbReference type="ChEBI" id="CHEBI:15377"/>
        <dbReference type="ChEBI" id="CHEBI:35627"/>
        <dbReference type="ChEBI" id="CHEBI:140347"/>
        <dbReference type="EC" id="3.5.2.6"/>
    </reaction>
</comment>
<comment type="similarity">
    <text evidence="4">Belongs to the metallo-beta-lactamase superfamily. Class-B beta-lactamase family.</text>
</comment>
<evidence type="ECO:0000256" key="10">
    <source>
        <dbReference type="ARBA" id="ARBA00022801"/>
    </source>
</evidence>
<keyword evidence="16" id="KW-1185">Reference proteome</keyword>
<dbReference type="PROSITE" id="PS00743">
    <property type="entry name" value="BETA_LACTAMASE_B_1"/>
    <property type="match status" value="1"/>
</dbReference>
<proteinExistence type="inferred from homology"/>
<comment type="caution">
    <text evidence="15">The sequence shown here is derived from an EMBL/GenBank/DDBJ whole genome shotgun (WGS) entry which is preliminary data.</text>
</comment>
<dbReference type="EC" id="3.5.2.6" evidence="6"/>
<feature type="chain" id="PRO_5042592465" description="beta-lactamase" evidence="13">
    <location>
        <begin position="25"/>
        <end position="294"/>
    </location>
</feature>
<keyword evidence="7" id="KW-0479">Metal-binding</keyword>
<evidence type="ECO:0000256" key="2">
    <source>
        <dbReference type="ARBA" id="ARBA00001947"/>
    </source>
</evidence>
<comment type="subcellular location">
    <subcellularLocation>
        <location evidence="3">Periplasm</location>
    </subcellularLocation>
</comment>